<protein>
    <recommendedName>
        <fullName evidence="5">CHAT domain-containing protein</fullName>
    </recommendedName>
</protein>
<dbReference type="InterPro" id="IPR027417">
    <property type="entry name" value="P-loop_NTPase"/>
</dbReference>
<gene>
    <name evidence="3" type="ORF">K444DRAFT_49707</name>
</gene>
<dbReference type="AlphaFoldDB" id="A0A2J6T2K2"/>
<dbReference type="STRING" id="1095630.A0A2J6T2K2"/>
<evidence type="ECO:0000313" key="3">
    <source>
        <dbReference type="EMBL" id="PMD57247.1"/>
    </source>
</evidence>
<name>A0A2J6T2K2_9HELO</name>
<accession>A0A2J6T2K2</accession>
<evidence type="ECO:0000313" key="4">
    <source>
        <dbReference type="Proteomes" id="UP000235371"/>
    </source>
</evidence>
<dbReference type="Proteomes" id="UP000235371">
    <property type="component" value="Unassembled WGS sequence"/>
</dbReference>
<organism evidence="3 4">
    <name type="scientific">Hyaloscypha bicolor E</name>
    <dbReference type="NCBI Taxonomy" id="1095630"/>
    <lineage>
        <taxon>Eukaryota</taxon>
        <taxon>Fungi</taxon>
        <taxon>Dikarya</taxon>
        <taxon>Ascomycota</taxon>
        <taxon>Pezizomycotina</taxon>
        <taxon>Leotiomycetes</taxon>
        <taxon>Helotiales</taxon>
        <taxon>Hyaloscyphaceae</taxon>
        <taxon>Hyaloscypha</taxon>
        <taxon>Hyaloscypha bicolor</taxon>
    </lineage>
</organism>
<dbReference type="InParanoid" id="A0A2J6T2K2"/>
<dbReference type="OrthoDB" id="3525816at2759"/>
<evidence type="ECO:0000259" key="1">
    <source>
        <dbReference type="Pfam" id="PF05729"/>
    </source>
</evidence>
<proteinExistence type="predicted"/>
<feature type="domain" description="CHAT" evidence="2">
    <location>
        <begin position="169"/>
        <end position="378"/>
    </location>
</feature>
<evidence type="ECO:0008006" key="5">
    <source>
        <dbReference type="Google" id="ProtNLM"/>
    </source>
</evidence>
<sequence>MSFRLRLCEIISVAHEAPVINPKGNSSRWDVEAKTSSKCTRITLKDPFGQSIELGEDPEKALKWFLENYASEPFETARADLATELLSNYGRDLAAQIVKTGLLPKNGSIRLEIASKDSGMGTDPNRVETTLQRLHWEVLEDTKIWSSGYSFNSVSVIRSVVQNSEQDEIGAGSFQGMKFNILLVVSRPGKQKDVDYQLVSKSLVAIVDHVSKTRPDVKVSLTILRPPTWVAFQKELQDHNYDLVHFDMKGRIRKASTGHTSAGLEFCKPNHLDSLKMTKDFRTGSEIGKELAQGGVKTAILNACDSASFEASSPESNLAEVLLRYGTQHVLAMAYKVVEEAVEIFMNAFYQSLLVNKASVEEASRIARLALINNRRRRAMSMYNVNLSDYIIPIFYTSFTTPNPHSKVENSKYGSSISSYLDKVLSSIKNLSPFEQLITKALQSVDQALIGRDIDVLSLEFLLSTSRLVLLHGQGGCGKTEFLRYVCQWWKASGWINGSAYINFAEDHLLSWGEYIEQMCIQLGLDFDEPSEAAIIDRLRSGKYLLVFDSADAFESPLYLENPDDAEEMARSLRALIDNATSDGSMAIVASRLANTQVANVTSERQKFHLSGLSVLDSVALLQQLAFDEKTKPPEIYHRRDNIDFLRRVAILLEGNPTAIQLIVPAFSRAGYNGEALFNNLLYDKIEEPAEDIWSRSRFCTSLSIALALPSFINFDDTMIQTTHFAPFWNIMPKDLNYYYWFFYLFASKYFQEASYANWISKEWQDIVNNGQMARNLRAYWPEIESKLIRVGILQHAAITRRDGQQVPCYHVNPVYTLLGRTAVTKGAWKEAKFA</sequence>
<evidence type="ECO:0000259" key="2">
    <source>
        <dbReference type="Pfam" id="PF12770"/>
    </source>
</evidence>
<dbReference type="EMBL" id="KZ613847">
    <property type="protein sequence ID" value="PMD57247.1"/>
    <property type="molecule type" value="Genomic_DNA"/>
</dbReference>
<dbReference type="Pfam" id="PF12770">
    <property type="entry name" value="CHAT"/>
    <property type="match status" value="1"/>
</dbReference>
<feature type="domain" description="NACHT" evidence="1">
    <location>
        <begin position="467"/>
        <end position="622"/>
    </location>
</feature>
<dbReference type="InterPro" id="IPR007111">
    <property type="entry name" value="NACHT_NTPase"/>
</dbReference>
<dbReference type="Gene3D" id="3.40.50.300">
    <property type="entry name" value="P-loop containing nucleotide triphosphate hydrolases"/>
    <property type="match status" value="1"/>
</dbReference>
<dbReference type="Pfam" id="PF05729">
    <property type="entry name" value="NACHT"/>
    <property type="match status" value="1"/>
</dbReference>
<dbReference type="InterPro" id="IPR024983">
    <property type="entry name" value="CHAT_dom"/>
</dbReference>
<reference evidence="3 4" key="1">
    <citation type="submission" date="2016-04" db="EMBL/GenBank/DDBJ databases">
        <title>A degradative enzymes factory behind the ericoid mycorrhizal symbiosis.</title>
        <authorList>
            <consortium name="DOE Joint Genome Institute"/>
            <person name="Martino E."/>
            <person name="Morin E."/>
            <person name="Grelet G."/>
            <person name="Kuo A."/>
            <person name="Kohler A."/>
            <person name="Daghino S."/>
            <person name="Barry K."/>
            <person name="Choi C."/>
            <person name="Cichocki N."/>
            <person name="Clum A."/>
            <person name="Copeland A."/>
            <person name="Hainaut M."/>
            <person name="Haridas S."/>
            <person name="Labutti K."/>
            <person name="Lindquist E."/>
            <person name="Lipzen A."/>
            <person name="Khouja H.-R."/>
            <person name="Murat C."/>
            <person name="Ohm R."/>
            <person name="Olson A."/>
            <person name="Spatafora J."/>
            <person name="Veneault-Fourrey C."/>
            <person name="Henrissat B."/>
            <person name="Grigoriev I."/>
            <person name="Martin F."/>
            <person name="Perotto S."/>
        </authorList>
    </citation>
    <scope>NUCLEOTIDE SEQUENCE [LARGE SCALE GENOMIC DNA]</scope>
    <source>
        <strain evidence="3 4">E</strain>
    </source>
</reference>
<keyword evidence="4" id="KW-1185">Reference proteome</keyword>
<dbReference type="GeneID" id="36581372"/>
<dbReference type="RefSeq" id="XP_024734151.1">
    <property type="nucleotide sequence ID" value="XM_024873292.1"/>
</dbReference>
<dbReference type="SUPFAM" id="SSF52540">
    <property type="entry name" value="P-loop containing nucleoside triphosphate hydrolases"/>
    <property type="match status" value="1"/>
</dbReference>